<sequence>MKKAFALDSGNADIVEQHSIIVGDYEDSITNSEFEAALNAKSMSSETKDANAGSLLVGSSSIEELRFALELFKKIDEQATSITEEQHQNQIQDAWIAYDLLLPFVERNEHVRAKFRTTGEMDKLCNRIVTALSLPALEAVIDNSCQLTEDAITSAMINCAAAAVTDTPRNQVVMFRHVDFRKMLLSSFGSMGKIAPSAINKMSWLVHASIIRFLEQAIDSKSWRNAIASSEEGLMALFAGLALRTDTANLSIDEKSSKMAISLAASSICFTLSSESAGIQTFTGRGSECITVVTQALEINRRAKSVDTLRNLLGFLTNLSTDSTTRRVIEGNNCEETRRKLVQILLQISDGEYSPEKAKSTISKDHSCSERALGALLNLSFHEASQIRTHDLLEFGAVNTIERILNQARSAAFSDLILVLSRAVSLLCRLHSSRKCENAGSEDILRCFTSQNLLSKLYTVCESANSCFSDKVTAIPYELWQLCAQIWCHFGWCAHLPNVRGFLREKNAVPLLIQVVALANAQKAYHRSTGETTACERLAGNIVKVLIAMESDHDPDDGKAFRSKNTLTVLVKTLQDLHDGLARKNVAILLAKLCQSDSRVKSTVRELRGIEMMLSVSQSLKQCPAVLSR</sequence>
<dbReference type="PANTHER" id="PTHR46540">
    <property type="entry name" value="TETRATRICOPEPTIDE REPEAT PROTEIN 12"/>
    <property type="match status" value="1"/>
</dbReference>
<accession>A0A9W6YQE9</accession>
<protein>
    <submittedName>
        <fullName evidence="1">Unnamed protein product</fullName>
    </submittedName>
</protein>
<dbReference type="GO" id="GO:0005813">
    <property type="term" value="C:centrosome"/>
    <property type="evidence" value="ECO:0007669"/>
    <property type="project" value="TreeGrafter"/>
</dbReference>
<dbReference type="AlphaFoldDB" id="A0A9W6YQE9"/>
<dbReference type="InterPro" id="IPR043195">
    <property type="entry name" value="TTC12"/>
</dbReference>
<dbReference type="GO" id="GO:0007288">
    <property type="term" value="P:sperm axoneme assembly"/>
    <property type="evidence" value="ECO:0007669"/>
    <property type="project" value="TreeGrafter"/>
</dbReference>
<keyword evidence="2" id="KW-1185">Reference proteome</keyword>
<dbReference type="InterPro" id="IPR011989">
    <property type="entry name" value="ARM-like"/>
</dbReference>
<dbReference type="GO" id="GO:0005737">
    <property type="term" value="C:cytoplasm"/>
    <property type="evidence" value="ECO:0007669"/>
    <property type="project" value="TreeGrafter"/>
</dbReference>
<dbReference type="EMBL" id="BSXT01018958">
    <property type="protein sequence ID" value="GMG16810.1"/>
    <property type="molecule type" value="Genomic_DNA"/>
</dbReference>
<dbReference type="OrthoDB" id="629492at2759"/>
<proteinExistence type="predicted"/>
<reference evidence="1" key="1">
    <citation type="submission" date="2023-04" db="EMBL/GenBank/DDBJ databases">
        <title>Phytophthora fragariaefolia NBRC 109709.</title>
        <authorList>
            <person name="Ichikawa N."/>
            <person name="Sato H."/>
            <person name="Tonouchi N."/>
        </authorList>
    </citation>
    <scope>NUCLEOTIDE SEQUENCE</scope>
    <source>
        <strain evidence="1">NBRC 109709</strain>
    </source>
</reference>
<dbReference type="InterPro" id="IPR016024">
    <property type="entry name" value="ARM-type_fold"/>
</dbReference>
<dbReference type="PANTHER" id="PTHR46540:SF1">
    <property type="entry name" value="TETRATRICOPEPTIDE REPEAT PROTEIN 12"/>
    <property type="match status" value="1"/>
</dbReference>
<dbReference type="Proteomes" id="UP001165121">
    <property type="component" value="Unassembled WGS sequence"/>
</dbReference>
<gene>
    <name evidence="1" type="ORF">Pfra01_002990800</name>
</gene>
<comment type="caution">
    <text evidence="1">The sequence shown here is derived from an EMBL/GenBank/DDBJ whole genome shotgun (WGS) entry which is preliminary data.</text>
</comment>
<dbReference type="GO" id="GO:0070286">
    <property type="term" value="P:axonemal dynein complex assembly"/>
    <property type="evidence" value="ECO:0007669"/>
    <property type="project" value="TreeGrafter"/>
</dbReference>
<organism evidence="1 2">
    <name type="scientific">Phytophthora fragariaefolia</name>
    <dbReference type="NCBI Taxonomy" id="1490495"/>
    <lineage>
        <taxon>Eukaryota</taxon>
        <taxon>Sar</taxon>
        <taxon>Stramenopiles</taxon>
        <taxon>Oomycota</taxon>
        <taxon>Peronosporomycetes</taxon>
        <taxon>Peronosporales</taxon>
        <taxon>Peronosporaceae</taxon>
        <taxon>Phytophthora</taxon>
    </lineage>
</organism>
<evidence type="ECO:0000313" key="1">
    <source>
        <dbReference type="EMBL" id="GMG16810.1"/>
    </source>
</evidence>
<dbReference type="SUPFAM" id="SSF48371">
    <property type="entry name" value="ARM repeat"/>
    <property type="match status" value="1"/>
</dbReference>
<dbReference type="Gene3D" id="1.25.10.10">
    <property type="entry name" value="Leucine-rich Repeat Variant"/>
    <property type="match status" value="1"/>
</dbReference>
<evidence type="ECO:0000313" key="2">
    <source>
        <dbReference type="Proteomes" id="UP001165121"/>
    </source>
</evidence>
<name>A0A9W6YQE9_9STRA</name>